<feature type="domain" description="Peroxisomal multifunctional enzyme type 2-like N-terminal" evidence="3">
    <location>
        <begin position="19"/>
        <end position="141"/>
    </location>
</feature>
<evidence type="ECO:0000256" key="1">
    <source>
        <dbReference type="ARBA" id="ARBA00005254"/>
    </source>
</evidence>
<evidence type="ECO:0000313" key="5">
    <source>
        <dbReference type="Proteomes" id="UP001300745"/>
    </source>
</evidence>
<dbReference type="Pfam" id="PF01575">
    <property type="entry name" value="MaoC_dehydratas"/>
    <property type="match status" value="1"/>
</dbReference>
<organism evidence="4 5">
    <name type="scientific">Mycobacterium pinniadriaticum</name>
    <dbReference type="NCBI Taxonomy" id="2994102"/>
    <lineage>
        <taxon>Bacteria</taxon>
        <taxon>Bacillati</taxon>
        <taxon>Actinomycetota</taxon>
        <taxon>Actinomycetes</taxon>
        <taxon>Mycobacteriales</taxon>
        <taxon>Mycobacteriaceae</taxon>
        <taxon>Mycobacterium</taxon>
    </lineage>
</organism>
<gene>
    <name evidence="4" type="ORF">ORI27_07175</name>
</gene>
<dbReference type="InterPro" id="IPR054357">
    <property type="entry name" value="MFE-2_N"/>
</dbReference>
<sequence>MPLNHDAVGIATDPIEVRWTSKDSILYALGLGCGVGDLQFTTENSKGIELQTLPSMPVVLAARTPILTMIGDIDWTKLVHAAQQVTLHQPLAPSGSASNVATVSAIYDKGKAAIVVTETVGRDKATDDKLWTSTMSLYIRGAGGWGGDKGPSLRSGTPERGPDTSVTLETFENQALIYRLSGDRNPLHSDPSFARAAGFDRPILHGLCTFGVSTRALVGAVAGGDGSRITSVGGSFASPVFPGDELTVDIWREDDQHFAFRTRVKDTDVITGGTCLLG</sequence>
<dbReference type="Proteomes" id="UP001300745">
    <property type="component" value="Unassembled WGS sequence"/>
</dbReference>
<name>A0ABT3SAC3_9MYCO</name>
<accession>A0ABT3SAC3</accession>
<comment type="similarity">
    <text evidence="1">Belongs to the enoyl-CoA hydratase/isomerase family.</text>
</comment>
<dbReference type="SUPFAM" id="SSF54637">
    <property type="entry name" value="Thioesterase/thiol ester dehydrase-isomerase"/>
    <property type="match status" value="2"/>
</dbReference>
<dbReference type="PANTHER" id="PTHR13078">
    <property type="entry name" value="PEROXISOMAL MULTIFUNCTIONAL ENZYME TYPE 2-RELATED"/>
    <property type="match status" value="1"/>
</dbReference>
<dbReference type="InterPro" id="IPR002539">
    <property type="entry name" value="MaoC-like_dom"/>
</dbReference>
<evidence type="ECO:0000259" key="2">
    <source>
        <dbReference type="Pfam" id="PF01575"/>
    </source>
</evidence>
<evidence type="ECO:0000313" key="4">
    <source>
        <dbReference type="EMBL" id="MCX2936473.1"/>
    </source>
</evidence>
<evidence type="ECO:0000259" key="3">
    <source>
        <dbReference type="Pfam" id="PF22622"/>
    </source>
</evidence>
<comment type="caution">
    <text evidence="4">The sequence shown here is derived from an EMBL/GenBank/DDBJ whole genome shotgun (WGS) entry which is preliminary data.</text>
</comment>
<dbReference type="RefSeq" id="WP_265995766.1">
    <property type="nucleotide sequence ID" value="NZ_JAPJDN010000004.1"/>
</dbReference>
<dbReference type="PANTHER" id="PTHR13078:SF56">
    <property type="entry name" value="PEROXISOMAL MULTIFUNCTIONAL ENZYME TYPE 2"/>
    <property type="match status" value="1"/>
</dbReference>
<dbReference type="InterPro" id="IPR029069">
    <property type="entry name" value="HotDog_dom_sf"/>
</dbReference>
<reference evidence="4 5" key="1">
    <citation type="submission" date="2022-11" db="EMBL/GenBank/DDBJ databases">
        <title>Mycobacterium sp. nov.</title>
        <authorList>
            <person name="Papic B."/>
            <person name="Spicic S."/>
            <person name="Duvnjak S."/>
        </authorList>
    </citation>
    <scope>NUCLEOTIDE SEQUENCE [LARGE SCALE GENOMIC DNA]</scope>
    <source>
        <strain evidence="4 5">CVI_P4</strain>
    </source>
</reference>
<protein>
    <submittedName>
        <fullName evidence="4">MaoC/PaaZ C-terminal domain-containing protein</fullName>
    </submittedName>
</protein>
<feature type="domain" description="MaoC-like" evidence="2">
    <location>
        <begin position="157"/>
        <end position="268"/>
    </location>
</feature>
<dbReference type="CDD" id="cd03448">
    <property type="entry name" value="HDE_HSD"/>
    <property type="match status" value="1"/>
</dbReference>
<keyword evidence="5" id="KW-1185">Reference proteome</keyword>
<dbReference type="EMBL" id="JAPJDO010000004">
    <property type="protein sequence ID" value="MCX2936473.1"/>
    <property type="molecule type" value="Genomic_DNA"/>
</dbReference>
<dbReference type="Pfam" id="PF22622">
    <property type="entry name" value="MFE-2_hydrat-2_N"/>
    <property type="match status" value="1"/>
</dbReference>
<proteinExistence type="inferred from homology"/>
<dbReference type="Gene3D" id="3.10.129.10">
    <property type="entry name" value="Hotdog Thioesterase"/>
    <property type="match status" value="2"/>
</dbReference>